<dbReference type="Proteomes" id="UP000680045">
    <property type="component" value="Unassembled WGS sequence"/>
</dbReference>
<evidence type="ECO:0000313" key="1">
    <source>
        <dbReference type="EMBL" id="MBR8645902.1"/>
    </source>
</evidence>
<comment type="caution">
    <text evidence="1">The sequence shown here is derived from an EMBL/GenBank/DDBJ whole genome shotgun (WGS) entry which is preliminary data.</text>
</comment>
<gene>
    <name evidence="1" type="ORF">KEH51_23770</name>
</gene>
<evidence type="ECO:0000313" key="2">
    <source>
        <dbReference type="Proteomes" id="UP000680045"/>
    </source>
</evidence>
<dbReference type="EMBL" id="JAGTPW010000056">
    <property type="protein sequence ID" value="MBR8645902.1"/>
    <property type="molecule type" value="Genomic_DNA"/>
</dbReference>
<accession>A0A941J6A6</accession>
<reference evidence="1" key="1">
    <citation type="submission" date="2021-04" db="EMBL/GenBank/DDBJ databases">
        <title>Whole genome sequencing of Enterococci isolates from hospitalized patients.</title>
        <authorList>
            <person name="Ogoti B.M."/>
            <person name="Onyambu F.G."/>
        </authorList>
    </citation>
    <scope>NUCLEOTIDE SEQUENCE</scope>
    <source>
        <strain evidence="1">242</strain>
    </source>
</reference>
<organism evidence="1 2">
    <name type="scientific">Peribacillus frigoritolerans</name>
    <dbReference type="NCBI Taxonomy" id="450367"/>
    <lineage>
        <taxon>Bacteria</taxon>
        <taxon>Bacillati</taxon>
        <taxon>Bacillota</taxon>
        <taxon>Bacilli</taxon>
        <taxon>Bacillales</taxon>
        <taxon>Bacillaceae</taxon>
        <taxon>Peribacillus</taxon>
    </lineage>
</organism>
<dbReference type="AlphaFoldDB" id="A0A941J6A6"/>
<protein>
    <submittedName>
        <fullName evidence="1">Uncharacterized protein</fullName>
    </submittedName>
</protein>
<sequence length="112" mass="12805">MLFDSGDAISEELLKEVEKQETIEDKEPHENVTSLAEKNNIDSSIYLMNKNEEEVLFSPDSQTVPVTAISMTYKEVRSLISHLYQSAEETFFKDEASFFQDIKRCSVPDGFT</sequence>
<proteinExistence type="predicted"/>
<name>A0A941J6A6_9BACI</name>